<evidence type="ECO:0000313" key="4">
    <source>
        <dbReference type="Proteomes" id="UP001356095"/>
    </source>
</evidence>
<dbReference type="RefSeq" id="WP_330095522.1">
    <property type="nucleotide sequence ID" value="NZ_JAUZMY010000067.1"/>
</dbReference>
<name>A0ABU7KHQ8_9ACTN</name>
<reference evidence="3 4" key="1">
    <citation type="submission" date="2023-08" db="EMBL/GenBank/DDBJ databases">
        <authorList>
            <person name="Girao M."/>
            <person name="Carvalho M.F."/>
        </authorList>
    </citation>
    <scope>NUCLEOTIDE SEQUENCE [LARGE SCALE GENOMIC DNA]</scope>
    <source>
        <strain evidence="3 4">CT-R113</strain>
    </source>
</reference>
<dbReference type="PROSITE" id="PS51664">
    <property type="entry name" value="YCAO"/>
    <property type="match status" value="1"/>
</dbReference>
<dbReference type="PANTHER" id="PTHR37809">
    <property type="entry name" value="RIBOSOMAL PROTEIN S12 METHYLTHIOTRANSFERASE ACCESSORY FACTOR YCAO"/>
    <property type="match status" value="1"/>
</dbReference>
<dbReference type="Gene3D" id="3.30.160.660">
    <property type="match status" value="1"/>
</dbReference>
<accession>A0ABU7KHQ8</accession>
<keyword evidence="4" id="KW-1185">Reference proteome</keyword>
<protein>
    <submittedName>
        <fullName evidence="3">TOMM leader peptide-binding protein</fullName>
    </submittedName>
</protein>
<dbReference type="Gene3D" id="3.40.50.720">
    <property type="entry name" value="NAD(P)-binding Rossmann-like Domain"/>
    <property type="match status" value="1"/>
</dbReference>
<proteinExistence type="predicted"/>
<dbReference type="Proteomes" id="UP001356095">
    <property type="component" value="Unassembled WGS sequence"/>
</dbReference>
<dbReference type="NCBIfam" id="TIGR03604">
    <property type="entry name" value="TOMM_cyclo_SagD"/>
    <property type="match status" value="1"/>
</dbReference>
<dbReference type="Pfam" id="PF02624">
    <property type="entry name" value="YcaO"/>
    <property type="match status" value="1"/>
</dbReference>
<dbReference type="InterPro" id="IPR003776">
    <property type="entry name" value="YcaO-like_dom"/>
</dbReference>
<dbReference type="PANTHER" id="PTHR37809:SF1">
    <property type="entry name" value="RIBOSOMAL PROTEIN S12 METHYLTHIOTRANSFERASE ACCESSORY FACTOR YCAO"/>
    <property type="match status" value="1"/>
</dbReference>
<dbReference type="Gene3D" id="3.30.40.250">
    <property type="match status" value="1"/>
</dbReference>
<evidence type="ECO:0000256" key="1">
    <source>
        <dbReference type="SAM" id="MobiDB-lite"/>
    </source>
</evidence>
<dbReference type="Gene3D" id="3.30.1330.230">
    <property type="match status" value="1"/>
</dbReference>
<organism evidence="3 4">
    <name type="scientific">Nocardiopsis codii</name>
    <dbReference type="NCBI Taxonomy" id="3065942"/>
    <lineage>
        <taxon>Bacteria</taxon>
        <taxon>Bacillati</taxon>
        <taxon>Actinomycetota</taxon>
        <taxon>Actinomycetes</taxon>
        <taxon>Streptosporangiales</taxon>
        <taxon>Nocardiopsidaceae</taxon>
        <taxon>Nocardiopsis</taxon>
    </lineage>
</organism>
<comment type="caution">
    <text evidence="3">The sequence shown here is derived from an EMBL/GenBank/DDBJ whole genome shotgun (WGS) entry which is preliminary data.</text>
</comment>
<sequence length="640" mass="68557">MDVTPDAGAATATAAGALPAPHTAGGRGPRAGTDADPLRVPSPEGATPAEPRTLRVGGGVLHVGMSGALAFVGPWTPDASTGCARCAGLWRLDVEGDTAPDRGEPAAFPLWANAFALLADAAAHDPADLRLALTALDCRTGEVTRHSFVPHPDCAHCFPDGVGLDGSVASGVPRAPGEPDLVTPSPLVGEALRTRRMDRDALRARLLDFRFGPAAHVYRDEESPLALMTCEAVAPGHTRREGGYGRSTRFSDSEIPAFLEGVERVTGGHRHNGAPTVVGCHADLADDAVDPARLGLHEPEWYGHPAFDLVPYAPDVRTSWVWGWSTLERRRVLVPEHVAYWHAGTEDTRFLYESSNGCAVGGTLEEAVLYGLCEVVERDAFLLAWYSRTRLREIDAGAGADPRLAHLTDLLDERGLRLRVLDLTSDLGVPTALAMVTAREEAVRSGLAPALSLATGTHPDPGRAIMAAVEETATNALMYPKWVRMRESVGVERCRPMLDDFTLVRTLDDHTGMHGLWEARPHWEFLDSPTGTVSAEEFADGRPSSFAGADLTAVLRERLDAVHALGLDVIVVDQSSAPYADAAGVRSVKVIVPGALPMTFGHTHRRTRSLDRLTRASALFDGGVPWERHGQVHPVPHPFP</sequence>
<gene>
    <name evidence="3" type="ORF">Q8791_31570</name>
</gene>
<feature type="region of interest" description="Disordered" evidence="1">
    <location>
        <begin position="1"/>
        <end position="52"/>
    </location>
</feature>
<feature type="domain" description="YcaO" evidence="2">
    <location>
        <begin position="243"/>
        <end position="640"/>
    </location>
</feature>
<dbReference type="EMBL" id="JAUZMY010000067">
    <property type="protein sequence ID" value="MEE2041771.1"/>
    <property type="molecule type" value="Genomic_DNA"/>
</dbReference>
<feature type="compositionally biased region" description="Low complexity" evidence="1">
    <location>
        <begin position="1"/>
        <end position="24"/>
    </location>
</feature>
<dbReference type="InterPro" id="IPR022291">
    <property type="entry name" value="Bacteriocin_synth_cyclodeHase"/>
</dbReference>
<evidence type="ECO:0000259" key="2">
    <source>
        <dbReference type="PROSITE" id="PS51664"/>
    </source>
</evidence>
<dbReference type="NCBIfam" id="TIGR03882">
    <property type="entry name" value="cyclo_dehyd_2"/>
    <property type="match status" value="1"/>
</dbReference>
<evidence type="ECO:0000313" key="3">
    <source>
        <dbReference type="EMBL" id="MEE2041771.1"/>
    </source>
</evidence>
<dbReference type="InterPro" id="IPR027624">
    <property type="entry name" value="TOMM_cyclo_SagD"/>
</dbReference>